<dbReference type="PANTHER" id="PTHR42971">
    <property type="entry name" value="TRNA (CYTIDINE(34)-2'-O)-METHYLTRANSFERASE"/>
    <property type="match status" value="1"/>
</dbReference>
<accession>A0AAW1Q2I8</accession>
<proteinExistence type="inferred from homology"/>
<keyword evidence="3" id="KW-0808">Transferase</keyword>
<evidence type="ECO:0000313" key="7">
    <source>
        <dbReference type="EMBL" id="KAK9814364.1"/>
    </source>
</evidence>
<comment type="caution">
    <text evidence="7">The sequence shown here is derived from an EMBL/GenBank/DDBJ whole genome shotgun (WGS) entry which is preliminary data.</text>
</comment>
<reference evidence="7 8" key="1">
    <citation type="journal article" date="2024" name="Nat. Commun.">
        <title>Phylogenomics reveals the evolutionary origins of lichenization in chlorophyte algae.</title>
        <authorList>
            <person name="Puginier C."/>
            <person name="Libourel C."/>
            <person name="Otte J."/>
            <person name="Skaloud P."/>
            <person name="Haon M."/>
            <person name="Grisel S."/>
            <person name="Petersen M."/>
            <person name="Berrin J.G."/>
            <person name="Delaux P.M."/>
            <person name="Dal Grande F."/>
            <person name="Keller J."/>
        </authorList>
    </citation>
    <scope>NUCLEOTIDE SEQUENCE [LARGE SCALE GENOMIC DNA]</scope>
    <source>
        <strain evidence="7 8">SAG 2043</strain>
    </source>
</reference>
<dbReference type="GO" id="GO:0003723">
    <property type="term" value="F:RNA binding"/>
    <property type="evidence" value="ECO:0007669"/>
    <property type="project" value="InterPro"/>
</dbReference>
<dbReference type="PIRSF" id="PIRSF029256">
    <property type="entry name" value="SpoU_TrmH_prd"/>
    <property type="match status" value="1"/>
</dbReference>
<dbReference type="Gene3D" id="3.40.1280.10">
    <property type="match status" value="1"/>
</dbReference>
<keyword evidence="1" id="KW-0963">Cytoplasm</keyword>
<dbReference type="SUPFAM" id="SSF75217">
    <property type="entry name" value="alpha/beta knot"/>
    <property type="match status" value="1"/>
</dbReference>
<protein>
    <recommendedName>
        <fullName evidence="6">tRNA/rRNA methyltransferase SpoU type domain-containing protein</fullName>
    </recommendedName>
</protein>
<dbReference type="Pfam" id="PF00588">
    <property type="entry name" value="SpoU_methylase"/>
    <property type="match status" value="1"/>
</dbReference>
<keyword evidence="5" id="KW-0819">tRNA processing</keyword>
<dbReference type="InterPro" id="IPR029026">
    <property type="entry name" value="tRNA_m1G_MTases_N"/>
</dbReference>
<sequence>MNTWDISSAGERKAALRQDLQLVLVHPQIPQNTGTIARTCAATSVALHLVKPLGFEIDSTRLKRAGLDYWPFVVVNVHESWEAFVEFFQAQPDPKRMLGFSKLATRHYALPDTYRPGDWLLFGAETTGLPPEAHQASVESGGFMVQIPMIETHVRSLNLAVSAGIGTYEAIRQLDQPGSR</sequence>
<keyword evidence="4" id="KW-0949">S-adenosyl-L-methionine</keyword>
<dbReference type="InterPro" id="IPR016914">
    <property type="entry name" value="TrmL"/>
</dbReference>
<dbReference type="InterPro" id="IPR029028">
    <property type="entry name" value="Alpha/beta_knot_MTases"/>
</dbReference>
<keyword evidence="8" id="KW-1185">Reference proteome</keyword>
<evidence type="ECO:0000256" key="5">
    <source>
        <dbReference type="ARBA" id="ARBA00022694"/>
    </source>
</evidence>
<gene>
    <name evidence="7" type="ORF">WJX72_004582</name>
</gene>
<evidence type="ECO:0000256" key="1">
    <source>
        <dbReference type="ARBA" id="ARBA00022490"/>
    </source>
</evidence>
<evidence type="ECO:0000313" key="8">
    <source>
        <dbReference type="Proteomes" id="UP001489004"/>
    </source>
</evidence>
<dbReference type="AlphaFoldDB" id="A0AAW1Q2I8"/>
<name>A0AAW1Q2I8_9CHLO</name>
<evidence type="ECO:0000256" key="2">
    <source>
        <dbReference type="ARBA" id="ARBA00022603"/>
    </source>
</evidence>
<dbReference type="CDD" id="cd18094">
    <property type="entry name" value="SpoU-like_TrmL"/>
    <property type="match status" value="1"/>
</dbReference>
<evidence type="ECO:0000256" key="4">
    <source>
        <dbReference type="ARBA" id="ARBA00022691"/>
    </source>
</evidence>
<dbReference type="HAMAP" id="MF_01885">
    <property type="entry name" value="tRNA_methyltr_TrmL"/>
    <property type="match status" value="1"/>
</dbReference>
<dbReference type="GO" id="GO:0008173">
    <property type="term" value="F:RNA methyltransferase activity"/>
    <property type="evidence" value="ECO:0007669"/>
    <property type="project" value="InterPro"/>
</dbReference>
<dbReference type="Proteomes" id="UP001489004">
    <property type="component" value="Unassembled WGS sequence"/>
</dbReference>
<dbReference type="PANTHER" id="PTHR42971:SF1">
    <property type="entry name" value="TRNA (CYTIDINE(34)-2'-O)-METHYLTRANSFERASE"/>
    <property type="match status" value="1"/>
</dbReference>
<dbReference type="EMBL" id="JALJOR010000007">
    <property type="protein sequence ID" value="KAK9814364.1"/>
    <property type="molecule type" value="Genomic_DNA"/>
</dbReference>
<dbReference type="GO" id="GO:0002130">
    <property type="term" value="P:wobble position ribose methylation"/>
    <property type="evidence" value="ECO:0007669"/>
    <property type="project" value="TreeGrafter"/>
</dbReference>
<evidence type="ECO:0000259" key="6">
    <source>
        <dbReference type="Pfam" id="PF00588"/>
    </source>
</evidence>
<evidence type="ECO:0000256" key="3">
    <source>
        <dbReference type="ARBA" id="ARBA00022679"/>
    </source>
</evidence>
<organism evidence="7 8">
    <name type="scientific">[Myrmecia] bisecta</name>
    <dbReference type="NCBI Taxonomy" id="41462"/>
    <lineage>
        <taxon>Eukaryota</taxon>
        <taxon>Viridiplantae</taxon>
        <taxon>Chlorophyta</taxon>
        <taxon>core chlorophytes</taxon>
        <taxon>Trebouxiophyceae</taxon>
        <taxon>Trebouxiales</taxon>
        <taxon>Trebouxiaceae</taxon>
        <taxon>Myrmecia</taxon>
    </lineage>
</organism>
<feature type="domain" description="tRNA/rRNA methyltransferase SpoU type" evidence="6">
    <location>
        <begin position="20"/>
        <end position="168"/>
    </location>
</feature>
<dbReference type="InterPro" id="IPR001537">
    <property type="entry name" value="SpoU_MeTrfase"/>
</dbReference>
<keyword evidence="2" id="KW-0489">Methyltransferase</keyword>